<dbReference type="EMBL" id="QLIX01000010">
    <property type="protein sequence ID" value="RAI58271.1"/>
    <property type="molecule type" value="Genomic_DNA"/>
</dbReference>
<dbReference type="Gene3D" id="3.10.129.10">
    <property type="entry name" value="Hotdog Thioesterase"/>
    <property type="match status" value="1"/>
</dbReference>
<dbReference type="InterPro" id="IPR003736">
    <property type="entry name" value="PAAI_dom"/>
</dbReference>
<reference evidence="5" key="1">
    <citation type="submission" date="2018-06" db="EMBL/GenBank/DDBJ databases">
        <authorList>
            <person name="Khan S.A."/>
        </authorList>
    </citation>
    <scope>NUCLEOTIDE SEQUENCE [LARGE SCALE GENOMIC DNA]</scope>
    <source>
        <strain evidence="5">DB-1506</strain>
    </source>
</reference>
<proteinExistence type="inferred from homology"/>
<keyword evidence="5" id="KW-1185">Reference proteome</keyword>
<dbReference type="CDD" id="cd03443">
    <property type="entry name" value="PaaI_thioesterase"/>
    <property type="match status" value="1"/>
</dbReference>
<comment type="caution">
    <text evidence="4">The sequence shown here is derived from an EMBL/GenBank/DDBJ whole genome shotgun (WGS) entry which is preliminary data.</text>
</comment>
<comment type="similarity">
    <text evidence="1">Belongs to the thioesterase PaaI family.</text>
</comment>
<keyword evidence="2" id="KW-0378">Hydrolase</keyword>
<dbReference type="AlphaFoldDB" id="A0A327M4S7"/>
<dbReference type="InterPro" id="IPR006683">
    <property type="entry name" value="Thioestr_dom"/>
</dbReference>
<dbReference type="NCBIfam" id="TIGR00369">
    <property type="entry name" value="unchar_dom_1"/>
    <property type="match status" value="1"/>
</dbReference>
<gene>
    <name evidence="4" type="ORF">DOO78_14750</name>
</gene>
<evidence type="ECO:0000256" key="2">
    <source>
        <dbReference type="ARBA" id="ARBA00022801"/>
    </source>
</evidence>
<dbReference type="OrthoDB" id="9805304at2"/>
<feature type="domain" description="Thioesterase" evidence="3">
    <location>
        <begin position="55"/>
        <end position="128"/>
    </location>
</feature>
<organism evidence="4 5">
    <name type="scientific">Roseicella frigidaeris</name>
    <dbReference type="NCBI Taxonomy" id="2230885"/>
    <lineage>
        <taxon>Bacteria</taxon>
        <taxon>Pseudomonadati</taxon>
        <taxon>Pseudomonadota</taxon>
        <taxon>Alphaproteobacteria</taxon>
        <taxon>Acetobacterales</taxon>
        <taxon>Roseomonadaceae</taxon>
        <taxon>Roseicella</taxon>
    </lineage>
</organism>
<dbReference type="GO" id="GO:0047617">
    <property type="term" value="F:fatty acyl-CoA hydrolase activity"/>
    <property type="evidence" value="ECO:0007669"/>
    <property type="project" value="InterPro"/>
</dbReference>
<dbReference type="PANTHER" id="PTHR21660:SF1">
    <property type="entry name" value="ACYL-COENZYME A THIOESTERASE 13"/>
    <property type="match status" value="1"/>
</dbReference>
<evidence type="ECO:0000259" key="3">
    <source>
        <dbReference type="Pfam" id="PF03061"/>
    </source>
</evidence>
<dbReference type="RefSeq" id="WP_111470612.1">
    <property type="nucleotide sequence ID" value="NZ_QLIX01000010.1"/>
</dbReference>
<dbReference type="Proteomes" id="UP000249065">
    <property type="component" value="Unassembled WGS sequence"/>
</dbReference>
<dbReference type="InterPro" id="IPR039298">
    <property type="entry name" value="ACOT13"/>
</dbReference>
<sequence>MTTPSHPGPSPAEIQAILRRGVPLAEDWGVEVLAAEAGTALLRLPARPLLLRPGNTVSGPALMGLADVAMWAALLSVSGGRDESVTSTMTVNFLRPAGAGPVLAEARLVKRGKRMVFGEILIRAEGSEALAAHVTTSWAVIAPG</sequence>
<evidence type="ECO:0000313" key="4">
    <source>
        <dbReference type="EMBL" id="RAI58271.1"/>
    </source>
</evidence>
<evidence type="ECO:0000313" key="5">
    <source>
        <dbReference type="Proteomes" id="UP000249065"/>
    </source>
</evidence>
<protein>
    <submittedName>
        <fullName evidence="4">PaaI family thioesterase</fullName>
    </submittedName>
</protein>
<dbReference type="PANTHER" id="PTHR21660">
    <property type="entry name" value="THIOESTERASE SUPERFAMILY MEMBER-RELATED"/>
    <property type="match status" value="1"/>
</dbReference>
<dbReference type="SUPFAM" id="SSF54637">
    <property type="entry name" value="Thioesterase/thiol ester dehydrase-isomerase"/>
    <property type="match status" value="1"/>
</dbReference>
<name>A0A327M4S7_9PROT</name>
<dbReference type="Pfam" id="PF03061">
    <property type="entry name" value="4HBT"/>
    <property type="match status" value="1"/>
</dbReference>
<accession>A0A327M4S7</accession>
<evidence type="ECO:0000256" key="1">
    <source>
        <dbReference type="ARBA" id="ARBA00008324"/>
    </source>
</evidence>
<dbReference type="InterPro" id="IPR029069">
    <property type="entry name" value="HotDog_dom_sf"/>
</dbReference>